<gene>
    <name evidence="1" type="ORF">DW663_10225</name>
</gene>
<reference evidence="1 2" key="1">
    <citation type="submission" date="2018-08" db="EMBL/GenBank/DDBJ databases">
        <title>A genome reference for cultivated species of the human gut microbiota.</title>
        <authorList>
            <person name="Zou Y."/>
            <person name="Xue W."/>
            <person name="Luo G."/>
        </authorList>
    </citation>
    <scope>NUCLEOTIDE SEQUENCE [LARGE SCALE GENOMIC DNA]</scope>
    <source>
        <strain evidence="1 2">AM25-1</strain>
    </source>
</reference>
<dbReference type="Proteomes" id="UP000284676">
    <property type="component" value="Unassembled WGS sequence"/>
</dbReference>
<dbReference type="RefSeq" id="WP_117708250.1">
    <property type="nucleotide sequence ID" value="NZ_QRHL01000023.1"/>
</dbReference>
<protein>
    <submittedName>
        <fullName evidence="1">Transcriptional regulator</fullName>
    </submittedName>
</protein>
<dbReference type="EMBL" id="QRHL01000023">
    <property type="protein sequence ID" value="RHF70651.1"/>
    <property type="molecule type" value="Genomic_DNA"/>
</dbReference>
<evidence type="ECO:0000313" key="1">
    <source>
        <dbReference type="EMBL" id="RHF70651.1"/>
    </source>
</evidence>
<comment type="caution">
    <text evidence="1">The sequence shown here is derived from an EMBL/GenBank/DDBJ whole genome shotgun (WGS) entry which is preliminary data.</text>
</comment>
<accession>A0A414PQ45</accession>
<name>A0A414PQ45_FUSMR</name>
<dbReference type="AlphaFoldDB" id="A0A414PQ45"/>
<sequence length="719" mass="82341">MAKNIFEQTNRTILFEEFNSEKLDLLTLVGSGNNVSSLDDEKIREIHQHLLVKSFPEFIEKFEPKIYSFFNVASQKIAYSLNKPQGIADEAITEIPITLDNTFFKMFSTLLESKRINGAKNVDFNFKEILNYISPKKVMDDIKQLRKEIAYTFDKYEALEEEDPTKLEYGDKLNNLIEKASTNYNNPLGMLPLAIEDAKARLMIGGGSSNGKSEEIKAGMLTMSEKGELKIIEKAKEESTALAITANKNNEILAEHFKEDYDEVSEEPNDYIRNLVVRTFVPLPATVENIDVEQEVKNYNQYLTFYKEAQEDFVKTIKPLMEKILGVKLFFEQYDKDLTGMKPSLLVTNIKLEMLLKGENKQALELYLNTVNQKNDFENTVWFAIVPSINLEGQENNKNIRQRFKGTTKTEKTNYNTMENLGLLMSILSKYKILTFFSMVASEETTFNNLATVGIEKYVEKTRSLQYKKGISEYLVPVVPNFTVVPKEKSAVILDYKLKINESNLAEFEKNELIKFWIEGVYVEGAYISAGITASYQCPEYLRKRFKKVDPKEPGVRINLEDKDNAFLITSTMAKEITGYTIATKDSINRNNFGFVFSSDNIQLNGEIINNIVVYKARTLATNEDGIFEPLYKTITTTYIERVLRYMTTDFKEDKIKDFFSTNPNSQKNKWIKSKENGSINSILQPGDDLSMVIDGDSCLLHIVFNGDVKNLTLEITKN</sequence>
<organism evidence="1 2">
    <name type="scientific">Fusobacterium mortiferum</name>
    <dbReference type="NCBI Taxonomy" id="850"/>
    <lineage>
        <taxon>Bacteria</taxon>
        <taxon>Fusobacteriati</taxon>
        <taxon>Fusobacteriota</taxon>
        <taxon>Fusobacteriia</taxon>
        <taxon>Fusobacteriales</taxon>
        <taxon>Fusobacteriaceae</taxon>
        <taxon>Fusobacterium</taxon>
    </lineage>
</organism>
<proteinExistence type="predicted"/>
<evidence type="ECO:0000313" key="2">
    <source>
        <dbReference type="Proteomes" id="UP000284676"/>
    </source>
</evidence>